<dbReference type="GO" id="GO:0016757">
    <property type="term" value="F:glycosyltransferase activity"/>
    <property type="evidence" value="ECO:0007669"/>
    <property type="project" value="UniProtKB-KW"/>
</dbReference>
<dbReference type="Pfam" id="PF00535">
    <property type="entry name" value="Glycos_transf_2"/>
    <property type="match status" value="1"/>
</dbReference>
<dbReference type="KEGG" id="chu:CHU_0605"/>
<keyword evidence="3" id="KW-0328">Glycosyltransferase</keyword>
<evidence type="ECO:0000313" key="4">
    <source>
        <dbReference type="Proteomes" id="UP000001822"/>
    </source>
</evidence>
<proteinExistence type="inferred from homology"/>
<name>A0A6N4SNP7_CYTH3</name>
<dbReference type="Gene3D" id="3.90.550.10">
    <property type="entry name" value="Spore Coat Polysaccharide Biosynthesis Protein SpsA, Chain A"/>
    <property type="match status" value="1"/>
</dbReference>
<accession>A0A6N4SNP7</accession>
<dbReference type="OrthoDB" id="9815923at2"/>
<keyword evidence="3" id="KW-0808">Transferase</keyword>
<dbReference type="EC" id="2.4.1.-" evidence="3"/>
<comment type="similarity">
    <text evidence="1">Belongs to the glycosyltransferase 2 family. WaaE/KdtX subfamily.</text>
</comment>
<evidence type="ECO:0000313" key="3">
    <source>
        <dbReference type="EMBL" id="ABG57892.1"/>
    </source>
</evidence>
<organism evidence="3 4">
    <name type="scientific">Cytophaga hutchinsonii (strain ATCC 33406 / DSM 1761 / CIP 103989 / NBRC 15051 / NCIMB 9469 / D465)</name>
    <dbReference type="NCBI Taxonomy" id="269798"/>
    <lineage>
        <taxon>Bacteria</taxon>
        <taxon>Pseudomonadati</taxon>
        <taxon>Bacteroidota</taxon>
        <taxon>Cytophagia</taxon>
        <taxon>Cytophagales</taxon>
        <taxon>Cytophagaceae</taxon>
        <taxon>Cytophaga</taxon>
    </lineage>
</organism>
<feature type="domain" description="Glycosyltransferase 2-like" evidence="2">
    <location>
        <begin position="9"/>
        <end position="99"/>
    </location>
</feature>
<dbReference type="InterPro" id="IPR029044">
    <property type="entry name" value="Nucleotide-diphossugar_trans"/>
</dbReference>
<dbReference type="AlphaFoldDB" id="A0A6N4SNP7"/>
<dbReference type="SUPFAM" id="SSF53448">
    <property type="entry name" value="Nucleotide-diphospho-sugar transferases"/>
    <property type="match status" value="1"/>
</dbReference>
<dbReference type="RefSeq" id="WP_011584008.1">
    <property type="nucleotide sequence ID" value="NC_008255.1"/>
</dbReference>
<dbReference type="Proteomes" id="UP000001822">
    <property type="component" value="Chromosome"/>
</dbReference>
<dbReference type="PANTHER" id="PTHR43630">
    <property type="entry name" value="POLY-BETA-1,6-N-ACETYL-D-GLUCOSAMINE SYNTHASE"/>
    <property type="match status" value="1"/>
</dbReference>
<gene>
    <name evidence="3" type="primary">lgtF</name>
    <name evidence="3" type="ordered locus">CHU_0605</name>
</gene>
<dbReference type="PANTHER" id="PTHR43630:SF2">
    <property type="entry name" value="GLYCOSYLTRANSFERASE"/>
    <property type="match status" value="1"/>
</dbReference>
<keyword evidence="4" id="KW-1185">Reference proteome</keyword>
<reference evidence="3 4" key="1">
    <citation type="journal article" date="2007" name="Appl. Environ. Microbiol.">
        <title>Genome sequence of the cellulolytic gliding bacterium Cytophaga hutchinsonii.</title>
        <authorList>
            <person name="Xie G."/>
            <person name="Bruce D.C."/>
            <person name="Challacombe J.F."/>
            <person name="Chertkov O."/>
            <person name="Detter J.C."/>
            <person name="Gilna P."/>
            <person name="Han C.S."/>
            <person name="Lucas S."/>
            <person name="Misra M."/>
            <person name="Myers G.L."/>
            <person name="Richardson P."/>
            <person name="Tapia R."/>
            <person name="Thayer N."/>
            <person name="Thompson L.S."/>
            <person name="Brettin T.S."/>
            <person name="Henrissat B."/>
            <person name="Wilson D.B."/>
            <person name="McBride M.J."/>
        </authorList>
    </citation>
    <scope>NUCLEOTIDE SEQUENCE [LARGE SCALE GENOMIC DNA]</scope>
    <source>
        <strain evidence="4">ATCC 33406 / DSM 1761 / CIP 103989 / NBRC 15051 / NCIMB 9469 / D465</strain>
    </source>
</reference>
<dbReference type="InterPro" id="IPR001173">
    <property type="entry name" value="Glyco_trans_2-like"/>
</dbReference>
<protein>
    <submittedName>
        <fullName evidence="3">B-glycosyltransferase, glycosyltransferase family 2 protein</fullName>
        <ecNumber evidence="3">2.4.1.-</ecNumber>
    </submittedName>
</protein>
<sequence>MKDPASNISVVLITFNEENKIRKTIEAVSALTDDIVIIDSYSTDRTPEICRELNVTFVQQEWGGYGKQKNTGHLYARYDWILSIDADEVVSPGLLEELKQLPLTAPLQLFNIPFKTYFCNQLIRFGGWNPQHHIRLFNKKHTEWDTLAVHETLIYPKGYEIVSLKNSILHYSYDSVEDYLSKSDTYTTLFAERLLARGKKASWIKLYISPPFTFIKEYFFKLGILDGAMGFRIACFNFNYTYQKYAKLRALQNR</sequence>
<evidence type="ECO:0000259" key="2">
    <source>
        <dbReference type="Pfam" id="PF00535"/>
    </source>
</evidence>
<dbReference type="CDD" id="cd02511">
    <property type="entry name" value="Beta4Glucosyltransferase"/>
    <property type="match status" value="1"/>
</dbReference>
<dbReference type="EMBL" id="CP000383">
    <property type="protein sequence ID" value="ABG57892.1"/>
    <property type="molecule type" value="Genomic_DNA"/>
</dbReference>
<evidence type="ECO:0000256" key="1">
    <source>
        <dbReference type="ARBA" id="ARBA00038494"/>
    </source>
</evidence>